<reference evidence="2 3" key="1">
    <citation type="journal article" date="2022" name="bioRxiv">
        <title>Genomics of Preaxostyla Flagellates Illuminates Evolutionary Transitions and the Path Towards Mitochondrial Loss.</title>
        <authorList>
            <person name="Novak L.V.F."/>
            <person name="Treitli S.C."/>
            <person name="Pyrih J."/>
            <person name="Halakuc P."/>
            <person name="Pipaliya S.V."/>
            <person name="Vacek V."/>
            <person name="Brzon O."/>
            <person name="Soukal P."/>
            <person name="Eme L."/>
            <person name="Dacks J.B."/>
            <person name="Karnkowska A."/>
            <person name="Elias M."/>
            <person name="Hampl V."/>
        </authorList>
    </citation>
    <scope>NUCLEOTIDE SEQUENCE [LARGE SCALE GENOMIC DNA]</scope>
    <source>
        <strain evidence="2">NAU3</strain>
        <tissue evidence="2">Gut</tissue>
    </source>
</reference>
<gene>
    <name evidence="2" type="ORF">BLNAU_16773</name>
</gene>
<feature type="region of interest" description="Disordered" evidence="1">
    <location>
        <begin position="105"/>
        <end position="160"/>
    </location>
</feature>
<organism evidence="2 3">
    <name type="scientific">Blattamonas nauphoetae</name>
    <dbReference type="NCBI Taxonomy" id="2049346"/>
    <lineage>
        <taxon>Eukaryota</taxon>
        <taxon>Metamonada</taxon>
        <taxon>Preaxostyla</taxon>
        <taxon>Oxymonadida</taxon>
        <taxon>Blattamonas</taxon>
    </lineage>
</organism>
<evidence type="ECO:0000313" key="2">
    <source>
        <dbReference type="EMBL" id="KAK2948324.1"/>
    </source>
</evidence>
<comment type="caution">
    <text evidence="2">The sequence shown here is derived from an EMBL/GenBank/DDBJ whole genome shotgun (WGS) entry which is preliminary data.</text>
</comment>
<proteinExistence type="predicted"/>
<evidence type="ECO:0000313" key="3">
    <source>
        <dbReference type="Proteomes" id="UP001281761"/>
    </source>
</evidence>
<feature type="region of interest" description="Disordered" evidence="1">
    <location>
        <begin position="282"/>
        <end position="320"/>
    </location>
</feature>
<feature type="compositionally biased region" description="Low complexity" evidence="1">
    <location>
        <begin position="200"/>
        <end position="212"/>
    </location>
</feature>
<evidence type="ECO:0000256" key="1">
    <source>
        <dbReference type="SAM" id="MobiDB-lite"/>
    </source>
</evidence>
<sequence>MSNEQSGVLPDIQKVKRDQPTTRSIFATVPKLSPALSTFDLLSATTTSDGGTYVDSFHGIVNTNPTSGGLFSTDTHQSFDESLQNHIFLPSLRSRPKQLQHISSIPTIDSSDSPSPHSPDGIFSSSSPSLVAPRFPTLSPKEHFQEGSQDIEKNSPNHSDLLLNSSFPHLLSHSEVFQSPATSRNDLLFSSDTLLAITNSPSSSSHQISTQSLPKSNSSLQPTTIVPTKPTNPPSTAHSHPHSFPTLQRPSSSLNIAPLFPKIKQKPVPLIPLVTPTFNPSFIPQPLPPPTRRSSPSTPKSFLPTPRFFPSFSPSSPRKHIETKEKGSIILPLHNFWMSDGALLPTRGDNVHFQFAHKAIVVQIRVIPPNHQLTTNDVLPVYRYRITAPNIKSLTIHEVDNNHEKRIRDFFFDSKKKQKTKLQPTSESTNDFDPLFDSSASPISLSENSVLYDLFIETKSQPPLQLATPQEKKNWKWDKADIIASYPERTVKQKMVVRISSLAEEFSTMIAQFKRKLGKIGRKIVFGTAESEGTSEDDD</sequence>
<keyword evidence="3" id="KW-1185">Reference proteome</keyword>
<dbReference type="EMBL" id="JARBJD010000179">
    <property type="protein sequence ID" value="KAK2948324.1"/>
    <property type="molecule type" value="Genomic_DNA"/>
</dbReference>
<feature type="compositionally biased region" description="Low complexity" evidence="1">
    <location>
        <begin position="292"/>
        <end position="316"/>
    </location>
</feature>
<feature type="compositionally biased region" description="Low complexity" evidence="1">
    <location>
        <begin position="105"/>
        <end position="129"/>
    </location>
</feature>
<dbReference type="Proteomes" id="UP001281761">
    <property type="component" value="Unassembled WGS sequence"/>
</dbReference>
<feature type="compositionally biased region" description="Basic and acidic residues" evidence="1">
    <location>
        <begin position="140"/>
        <end position="155"/>
    </location>
</feature>
<name>A0ABQ9XBT0_9EUKA</name>
<feature type="compositionally biased region" description="Polar residues" evidence="1">
    <location>
        <begin position="213"/>
        <end position="226"/>
    </location>
</feature>
<protein>
    <submittedName>
        <fullName evidence="2">Uncharacterized protein</fullName>
    </submittedName>
</protein>
<accession>A0ABQ9XBT0</accession>
<feature type="region of interest" description="Disordered" evidence="1">
    <location>
        <begin position="200"/>
        <end position="249"/>
    </location>
</feature>